<dbReference type="AlphaFoldDB" id="A0A0D8L2M6"/>
<dbReference type="Pfam" id="PF02413">
    <property type="entry name" value="Caudo_TAP"/>
    <property type="match status" value="1"/>
</dbReference>
<accession>A0A0D8L2M6</accession>
<organism evidence="1 2">
    <name type="scientific">Morganella morganii</name>
    <name type="common">Proteus morganii</name>
    <dbReference type="NCBI Taxonomy" id="582"/>
    <lineage>
        <taxon>Bacteria</taxon>
        <taxon>Pseudomonadati</taxon>
        <taxon>Pseudomonadota</taxon>
        <taxon>Gammaproteobacteria</taxon>
        <taxon>Enterobacterales</taxon>
        <taxon>Morganellaceae</taxon>
        <taxon>Morganella</taxon>
    </lineage>
</organism>
<dbReference type="Proteomes" id="UP000032582">
    <property type="component" value="Unassembled WGS sequence"/>
</dbReference>
<reference evidence="1 2" key="1">
    <citation type="submission" date="2015-02" db="EMBL/GenBank/DDBJ databases">
        <title>Whole genome shotgun sequencing of cultured foodborne pathogen.</title>
        <authorList>
            <person name="Timme R."/>
            <person name="Allard M.W."/>
            <person name="Strain E."/>
            <person name="Evans P.S."/>
            <person name="Brown E."/>
        </authorList>
    </citation>
    <scope>NUCLEOTIDE SEQUENCE [LARGE SCALE GENOMIC DNA]</scope>
    <source>
        <strain evidence="1 2">GCSL-TSO-24</strain>
    </source>
</reference>
<evidence type="ECO:0000313" key="1">
    <source>
        <dbReference type="EMBL" id="KJF76145.1"/>
    </source>
</evidence>
<dbReference type="EMBL" id="JZSH01000400">
    <property type="protein sequence ID" value="KJF76145.1"/>
    <property type="molecule type" value="Genomic_DNA"/>
</dbReference>
<dbReference type="PATRIC" id="fig|582.24.peg.6420"/>
<protein>
    <recommendedName>
        <fullName evidence="3">Tail fiber assembly protein</fullName>
    </recommendedName>
</protein>
<name>A0A0D8L2M6_MORMO</name>
<evidence type="ECO:0000313" key="2">
    <source>
        <dbReference type="Proteomes" id="UP000032582"/>
    </source>
</evidence>
<gene>
    <name evidence="1" type="ORF">UA45_20160</name>
</gene>
<sequence length="138" mass="15546">MNYVYSPSENLFYAKDWIDDYGDSYPADAVDVDESVFIEYTSAAPVGKVRVAGKKGMPQWADEPPLTHEQHVAIAESQKQTLIAEASEKTELWRTQLMLGIITVEDKASLKEWMLYVKKVQATDTSSGTDISWPEKPQ</sequence>
<dbReference type="InterPro" id="IPR003458">
    <property type="entry name" value="Phage_T4_Gp38_tail_assem"/>
</dbReference>
<evidence type="ECO:0008006" key="3">
    <source>
        <dbReference type="Google" id="ProtNLM"/>
    </source>
</evidence>
<proteinExistence type="predicted"/>
<comment type="caution">
    <text evidence="1">The sequence shown here is derived from an EMBL/GenBank/DDBJ whole genome shotgun (WGS) entry which is preliminary data.</text>
</comment>